<dbReference type="AlphaFoldDB" id="A0A9D0ZCG4"/>
<dbReference type="EMBL" id="DVGA01000030">
    <property type="protein sequence ID" value="HIQ78102.1"/>
    <property type="molecule type" value="Genomic_DNA"/>
</dbReference>
<protein>
    <submittedName>
        <fullName evidence="2">DUF624 domain-containing protein</fullName>
    </submittedName>
</protein>
<organism evidence="2 3">
    <name type="scientific">Candidatus Scatomorpha intestinavium</name>
    <dbReference type="NCBI Taxonomy" id="2840922"/>
    <lineage>
        <taxon>Bacteria</taxon>
        <taxon>Bacillati</taxon>
        <taxon>Bacillota</taxon>
        <taxon>Clostridia</taxon>
        <taxon>Eubacteriales</taxon>
        <taxon>Candidatus Scatomorpha</taxon>
    </lineage>
</organism>
<evidence type="ECO:0000313" key="3">
    <source>
        <dbReference type="Proteomes" id="UP000824262"/>
    </source>
</evidence>
<keyword evidence="1" id="KW-0472">Membrane</keyword>
<comment type="caution">
    <text evidence="2">The sequence shown here is derived from an EMBL/GenBank/DDBJ whole genome shotgun (WGS) entry which is preliminary data.</text>
</comment>
<evidence type="ECO:0000313" key="2">
    <source>
        <dbReference type="EMBL" id="HIQ78102.1"/>
    </source>
</evidence>
<sequence>MKRRFGDGPVSRLLSAVFDLVVINVLCIVCCLPVFTAGASLSSGFLAAREVLIDGGTGAMRVFFRGFRENFRQTALLTLGSLVVLAALFCDFLLLRLYFEGALYTVLLIVLALITFFFIAILSYALPLITRYSNTLREHLHNALILCILYLPRTILMVFLNVLPVLMFLLLPYAFVYTLVFWLMLGVGVIQLIDAVLMRDVFDRLEGGRIRSK</sequence>
<feature type="transmembrane region" description="Helical" evidence="1">
    <location>
        <begin position="41"/>
        <end position="64"/>
    </location>
</feature>
<feature type="transmembrane region" description="Helical" evidence="1">
    <location>
        <begin position="175"/>
        <end position="197"/>
    </location>
</feature>
<proteinExistence type="predicted"/>
<dbReference type="Pfam" id="PF04854">
    <property type="entry name" value="DUF624"/>
    <property type="match status" value="1"/>
</dbReference>
<keyword evidence="1" id="KW-0812">Transmembrane</keyword>
<evidence type="ECO:0000256" key="1">
    <source>
        <dbReference type="SAM" id="Phobius"/>
    </source>
</evidence>
<reference evidence="2" key="2">
    <citation type="journal article" date="2021" name="PeerJ">
        <title>Extensive microbial diversity within the chicken gut microbiome revealed by metagenomics and culture.</title>
        <authorList>
            <person name="Gilroy R."/>
            <person name="Ravi A."/>
            <person name="Getino M."/>
            <person name="Pursley I."/>
            <person name="Horton D.L."/>
            <person name="Alikhan N.F."/>
            <person name="Baker D."/>
            <person name="Gharbi K."/>
            <person name="Hall N."/>
            <person name="Watson M."/>
            <person name="Adriaenssens E.M."/>
            <person name="Foster-Nyarko E."/>
            <person name="Jarju S."/>
            <person name="Secka A."/>
            <person name="Antonio M."/>
            <person name="Oren A."/>
            <person name="Chaudhuri R.R."/>
            <person name="La Ragione R."/>
            <person name="Hildebrand F."/>
            <person name="Pallen M.J."/>
        </authorList>
    </citation>
    <scope>NUCLEOTIDE SEQUENCE</scope>
    <source>
        <strain evidence="2">ChiBcolR7-354</strain>
    </source>
</reference>
<accession>A0A9D0ZCG4</accession>
<gene>
    <name evidence="2" type="ORF">IAB77_02455</name>
</gene>
<feature type="transmembrane region" description="Helical" evidence="1">
    <location>
        <begin position="143"/>
        <end position="169"/>
    </location>
</feature>
<feature type="transmembrane region" description="Helical" evidence="1">
    <location>
        <begin position="76"/>
        <end position="95"/>
    </location>
</feature>
<feature type="transmembrane region" description="Helical" evidence="1">
    <location>
        <begin position="101"/>
        <end position="122"/>
    </location>
</feature>
<feature type="transmembrane region" description="Helical" evidence="1">
    <location>
        <begin position="12"/>
        <end position="35"/>
    </location>
</feature>
<keyword evidence="1" id="KW-1133">Transmembrane helix</keyword>
<reference evidence="2" key="1">
    <citation type="submission" date="2020-10" db="EMBL/GenBank/DDBJ databases">
        <authorList>
            <person name="Gilroy R."/>
        </authorList>
    </citation>
    <scope>NUCLEOTIDE SEQUENCE</scope>
    <source>
        <strain evidence="2">ChiBcolR7-354</strain>
    </source>
</reference>
<dbReference type="Proteomes" id="UP000824262">
    <property type="component" value="Unassembled WGS sequence"/>
</dbReference>
<name>A0A9D0ZCG4_9FIRM</name>
<dbReference type="InterPro" id="IPR006938">
    <property type="entry name" value="DUF624"/>
</dbReference>